<gene>
    <name evidence="2" type="ORF">HY768_04455</name>
</gene>
<dbReference type="Gene3D" id="1.25.40.10">
    <property type="entry name" value="Tetratricopeptide repeat domain"/>
    <property type="match status" value="1"/>
</dbReference>
<organism evidence="2 3">
    <name type="scientific">candidate division TA06 bacterium</name>
    <dbReference type="NCBI Taxonomy" id="2250710"/>
    <lineage>
        <taxon>Bacteria</taxon>
        <taxon>Bacteria division TA06</taxon>
    </lineage>
</organism>
<dbReference type="PANTHER" id="PTHR12558:SF44">
    <property type="entry name" value="TETRATRICOPEPTIDE REPEAT-CONTAINING PROTEIN"/>
    <property type="match status" value="1"/>
</dbReference>
<reference evidence="2" key="1">
    <citation type="submission" date="2020-07" db="EMBL/GenBank/DDBJ databases">
        <title>Huge and variable diversity of episymbiotic CPR bacteria and DPANN archaea in groundwater ecosystems.</title>
        <authorList>
            <person name="He C.Y."/>
            <person name="Keren R."/>
            <person name="Whittaker M."/>
            <person name="Farag I.F."/>
            <person name="Doudna J."/>
            <person name="Cate J.H.D."/>
            <person name="Banfield J.F."/>
        </authorList>
    </citation>
    <scope>NUCLEOTIDE SEQUENCE</scope>
    <source>
        <strain evidence="2">NC_groundwater_1520_Pr4_B-0.1um_53_5</strain>
    </source>
</reference>
<evidence type="ECO:0000313" key="2">
    <source>
        <dbReference type="EMBL" id="MBI4726469.1"/>
    </source>
</evidence>
<dbReference type="SUPFAM" id="SSF48452">
    <property type="entry name" value="TPR-like"/>
    <property type="match status" value="1"/>
</dbReference>
<dbReference type="Proteomes" id="UP000736328">
    <property type="component" value="Unassembled WGS sequence"/>
</dbReference>
<sequence length="325" mass="37366">MNAAVGDDFDARIDRGLEILYQGQYQEAIDTFDVFISQHPKNPAGYFFKAGAYQLRSMSYETQVWDDTQALLLDSSLELSHKAVNRDRRDPWAFFIRGGTYAYRAAIKARAKDYFSALSNGLSAVSDLNKAAALDPQLYDAYLGIGSFHYFRTKAASILKWLPFIGDNREKGIAEIKTAMEKGRYSKVLAQNGLAWIYLDYEKYPLALEQAQQLEKSFPQNHIFFWIAPEVYRRTKQWDKGSAGYARLLKLLDQSQPMNNFNRVFVGSRLAKCYYQEKKYREALEASQKALGLALDERSAQRLKYERGRAFEVLKQAQKKLKISQ</sequence>
<dbReference type="InterPro" id="IPR011990">
    <property type="entry name" value="TPR-like_helical_dom_sf"/>
</dbReference>
<feature type="repeat" description="TPR" evidence="1">
    <location>
        <begin position="9"/>
        <end position="42"/>
    </location>
</feature>
<proteinExistence type="predicted"/>
<name>A0A933MJA1_UNCT6</name>
<protein>
    <submittedName>
        <fullName evidence="2">Tetratricopeptide repeat protein</fullName>
    </submittedName>
</protein>
<comment type="caution">
    <text evidence="2">The sequence shown here is derived from an EMBL/GenBank/DDBJ whole genome shotgun (WGS) entry which is preliminary data.</text>
</comment>
<dbReference type="InterPro" id="IPR019734">
    <property type="entry name" value="TPR_rpt"/>
</dbReference>
<dbReference type="GO" id="GO:0051301">
    <property type="term" value="P:cell division"/>
    <property type="evidence" value="ECO:0007669"/>
    <property type="project" value="TreeGrafter"/>
</dbReference>
<dbReference type="PANTHER" id="PTHR12558">
    <property type="entry name" value="CELL DIVISION CYCLE 16,23,27"/>
    <property type="match status" value="1"/>
</dbReference>
<accession>A0A933MJA1</accession>
<keyword evidence="1" id="KW-0802">TPR repeat</keyword>
<dbReference type="AlphaFoldDB" id="A0A933MJA1"/>
<dbReference type="EMBL" id="JACQXR010000054">
    <property type="protein sequence ID" value="MBI4726469.1"/>
    <property type="molecule type" value="Genomic_DNA"/>
</dbReference>
<evidence type="ECO:0000256" key="1">
    <source>
        <dbReference type="PROSITE-ProRule" id="PRU00339"/>
    </source>
</evidence>
<evidence type="ECO:0000313" key="3">
    <source>
        <dbReference type="Proteomes" id="UP000736328"/>
    </source>
</evidence>
<dbReference type="SMART" id="SM00028">
    <property type="entry name" value="TPR"/>
    <property type="match status" value="3"/>
</dbReference>
<dbReference type="PROSITE" id="PS50005">
    <property type="entry name" value="TPR"/>
    <property type="match status" value="1"/>
</dbReference>